<keyword evidence="2" id="KW-0812">Transmembrane</keyword>
<feature type="transmembrane region" description="Helical" evidence="2">
    <location>
        <begin position="374"/>
        <end position="395"/>
    </location>
</feature>
<name>A0A2M7BT21_9BACT</name>
<feature type="region of interest" description="Disordered" evidence="1">
    <location>
        <begin position="620"/>
        <end position="664"/>
    </location>
</feature>
<sequence length="664" mass="74261">MLRVFRFFPMSFQTIRSYVLYLFTFLVVVFFLPFTQDFFTTPKWYLVGFFALALILSSVGEFLFTKKITWIKKEFDSPLTLFLVVASLSLLFGSVNKVQALLSPHFGLLTFAFLFIIYYYFSRSRKTMPHGDMVFSLFSAVFSLTVLAETLPFITTRLPAALQKFQNVTLAGTMLDALVFLTFASVVSLGNLLKKEDHTAKNISSFLGFVLSTLTSIVILFSLVRNSASLALPSFAHSWFAAVEILKLPMTALFGVGIDNFQSVFVKVKDIAYNSSPLWQISSFSLARTAIFHTMTEMGLLGLVSLILMLFQLIKQAFSDGGTVQARLVSLYFVVVFFLLPPSFLLFFLLFVWMGMTVSHHTSKELAMDFGEIVPAYGLLIVVGMVIVGTASFFLGKAYMSEYMFQQSLSTNNLKNVYEKMRTAVGDNPYNERIRTNFVQVNLLIANTVAGRAKKDEKGQPKLSEQDRQTVSQAIQAAIDEAKAVVSLNPSKATNWELLASVYRSITGVVQGADTWTVSAYQRAIVLDPQNPVYRVALGGVLYGFKQYDDSSRLFEQAVSLKPDWPNAQYNYAWAMYQKGDYLKAATAMQACVSLLNPKKDAADYKKAFADLEEFKKKVPVEQTSQTTNTETDQQKESLSLPPTSAPQVEPKISLPKTASPEAK</sequence>
<gene>
    <name evidence="3" type="ORF">COS52_01755</name>
</gene>
<proteinExistence type="predicted"/>
<keyword evidence="2" id="KW-0472">Membrane</keyword>
<evidence type="ECO:0000256" key="1">
    <source>
        <dbReference type="SAM" id="MobiDB-lite"/>
    </source>
</evidence>
<keyword evidence="2" id="KW-1133">Transmembrane helix</keyword>
<feature type="transmembrane region" description="Helical" evidence="2">
    <location>
        <begin position="12"/>
        <end position="32"/>
    </location>
</feature>
<feature type="transmembrane region" description="Helical" evidence="2">
    <location>
        <begin position="77"/>
        <end position="95"/>
    </location>
</feature>
<comment type="caution">
    <text evidence="3">The sequence shown here is derived from an EMBL/GenBank/DDBJ whole genome shotgun (WGS) entry which is preliminary data.</text>
</comment>
<feature type="transmembrane region" description="Helical" evidence="2">
    <location>
        <begin position="331"/>
        <end position="354"/>
    </location>
</feature>
<dbReference type="InterPro" id="IPR011990">
    <property type="entry name" value="TPR-like_helical_dom_sf"/>
</dbReference>
<evidence type="ECO:0000313" key="3">
    <source>
        <dbReference type="EMBL" id="PIV08617.1"/>
    </source>
</evidence>
<accession>A0A2M7BT21</accession>
<feature type="transmembrane region" description="Helical" evidence="2">
    <location>
        <begin position="290"/>
        <end position="311"/>
    </location>
</feature>
<protein>
    <submittedName>
        <fullName evidence="3">Uncharacterized protein</fullName>
    </submittedName>
</protein>
<feature type="transmembrane region" description="Helical" evidence="2">
    <location>
        <begin position="44"/>
        <end position="65"/>
    </location>
</feature>
<feature type="transmembrane region" description="Helical" evidence="2">
    <location>
        <begin position="205"/>
        <end position="224"/>
    </location>
</feature>
<evidence type="ECO:0000256" key="2">
    <source>
        <dbReference type="SAM" id="Phobius"/>
    </source>
</evidence>
<feature type="transmembrane region" description="Helical" evidence="2">
    <location>
        <begin position="174"/>
        <end position="193"/>
    </location>
</feature>
<organism evidence="3 4">
    <name type="scientific">Candidatus Roizmanbacteria bacterium CG03_land_8_20_14_0_80_39_12</name>
    <dbReference type="NCBI Taxonomy" id="1974847"/>
    <lineage>
        <taxon>Bacteria</taxon>
        <taxon>Candidatus Roizmaniibacteriota</taxon>
    </lineage>
</organism>
<reference evidence="4" key="1">
    <citation type="submission" date="2017-09" db="EMBL/GenBank/DDBJ databases">
        <title>Depth-based differentiation of microbial function through sediment-hosted aquifers and enrichment of novel symbionts in the deep terrestrial subsurface.</title>
        <authorList>
            <person name="Probst A.J."/>
            <person name="Ladd B."/>
            <person name="Jarett J.K."/>
            <person name="Geller-Mcgrath D.E."/>
            <person name="Sieber C.M.K."/>
            <person name="Emerson J.B."/>
            <person name="Anantharaman K."/>
            <person name="Thomas B.C."/>
            <person name="Malmstrom R."/>
            <person name="Stieglmeier M."/>
            <person name="Klingl A."/>
            <person name="Woyke T."/>
            <person name="Ryan C.M."/>
            <person name="Banfield J.F."/>
        </authorList>
    </citation>
    <scope>NUCLEOTIDE SEQUENCE [LARGE SCALE GENOMIC DNA]</scope>
</reference>
<dbReference type="Proteomes" id="UP000230119">
    <property type="component" value="Unassembled WGS sequence"/>
</dbReference>
<dbReference type="Gene3D" id="1.25.40.10">
    <property type="entry name" value="Tetratricopeptide repeat domain"/>
    <property type="match status" value="1"/>
</dbReference>
<evidence type="ECO:0000313" key="4">
    <source>
        <dbReference type="Proteomes" id="UP000230119"/>
    </source>
</evidence>
<feature type="transmembrane region" description="Helical" evidence="2">
    <location>
        <begin position="101"/>
        <end position="121"/>
    </location>
</feature>
<dbReference type="SUPFAM" id="SSF48452">
    <property type="entry name" value="TPR-like"/>
    <property type="match status" value="1"/>
</dbReference>
<feature type="transmembrane region" description="Helical" evidence="2">
    <location>
        <begin position="133"/>
        <end position="154"/>
    </location>
</feature>
<dbReference type="AlphaFoldDB" id="A0A2M7BT21"/>
<feature type="compositionally biased region" description="Polar residues" evidence="1">
    <location>
        <begin position="622"/>
        <end position="647"/>
    </location>
</feature>
<dbReference type="EMBL" id="PEVA01000069">
    <property type="protein sequence ID" value="PIV08617.1"/>
    <property type="molecule type" value="Genomic_DNA"/>
</dbReference>